<reference evidence="5" key="1">
    <citation type="journal article" date="2019" name="Int. J. Syst. Evol. Microbiol.">
        <title>The Global Catalogue of Microorganisms (GCM) 10K type strain sequencing project: providing services to taxonomists for standard genome sequencing and annotation.</title>
        <authorList>
            <consortium name="The Broad Institute Genomics Platform"/>
            <consortium name="The Broad Institute Genome Sequencing Center for Infectious Disease"/>
            <person name="Wu L."/>
            <person name="Ma J."/>
        </authorList>
    </citation>
    <scope>NUCLEOTIDE SEQUENCE [LARGE SCALE GENOMIC DNA]</scope>
    <source>
        <strain evidence="5">CGMCC 1.12376</strain>
    </source>
</reference>
<feature type="transmembrane region" description="Helical" evidence="1">
    <location>
        <begin position="348"/>
        <end position="365"/>
    </location>
</feature>
<dbReference type="InterPro" id="IPR043831">
    <property type="entry name" value="DUF5808"/>
</dbReference>
<comment type="caution">
    <text evidence="4">The sequence shown here is derived from an EMBL/GenBank/DDBJ whole genome shotgun (WGS) entry which is preliminary data.</text>
</comment>
<feature type="transmembrane region" description="Helical" evidence="1">
    <location>
        <begin position="81"/>
        <end position="103"/>
    </location>
</feature>
<evidence type="ECO:0000259" key="2">
    <source>
        <dbReference type="Pfam" id="PF07853"/>
    </source>
</evidence>
<keyword evidence="1" id="KW-0812">Transmembrane</keyword>
<name>A0ABW4HQD8_9BACI</name>
<gene>
    <name evidence="4" type="ORF">ACFSBH_06405</name>
</gene>
<dbReference type="InterPro" id="IPR014574">
    <property type="entry name" value="UCP032908"/>
</dbReference>
<dbReference type="EMBL" id="JBHUDE010000033">
    <property type="protein sequence ID" value="MFD1607277.1"/>
    <property type="molecule type" value="Genomic_DNA"/>
</dbReference>
<organism evidence="4 5">
    <name type="scientific">Oceanobacillus luteolus</name>
    <dbReference type="NCBI Taxonomy" id="1274358"/>
    <lineage>
        <taxon>Bacteria</taxon>
        <taxon>Bacillati</taxon>
        <taxon>Bacillota</taxon>
        <taxon>Bacilli</taxon>
        <taxon>Bacillales</taxon>
        <taxon>Bacillaceae</taxon>
        <taxon>Oceanobacillus</taxon>
    </lineage>
</organism>
<dbReference type="Pfam" id="PF19124">
    <property type="entry name" value="DUF5808"/>
    <property type="match status" value="1"/>
</dbReference>
<feature type="transmembrane region" description="Helical" evidence="1">
    <location>
        <begin position="235"/>
        <end position="259"/>
    </location>
</feature>
<dbReference type="PANTHER" id="PTHR37810">
    <property type="entry name" value="IMMUNITY PROTEIN SDPI"/>
    <property type="match status" value="1"/>
</dbReference>
<keyword evidence="5" id="KW-1185">Reference proteome</keyword>
<keyword evidence="1" id="KW-1133">Transmembrane helix</keyword>
<sequence length="366" mass="42061">MNNWFPLIALLILIPSYLATIFIPYWTRRTESFGVTIPEEVYHSPLLKRLRKKYVQSTSLLALLLTLLFLFLSMGADEAQATILLTITILFYFIVTAIIYLIFHKRMKKIKVASAWSADETQEVVISTAFRKEKLTYSNLWFLISLFLTVGLIIYSIINYHLLPDQIPMQYSFSGEVTRSAEKSYLSILMVPAFQFFLIGVFIFSNSMIQLAKQQIDQSNPKLSLKRNSIFRKRWSLFLIITGNGIIALLTFVQIAMFHPVNKKLVVTISLIFNIAIIIYAIYLSFKLGQGGSRLYHVTGPGGTQINRDDDRYWKLGVFYFNKEDPAVFLEKRFGIGWTINMARPHGWIILIIILGLAFLIPVLLS</sequence>
<feature type="transmembrane region" description="Helical" evidence="1">
    <location>
        <begin position="54"/>
        <end position="75"/>
    </location>
</feature>
<dbReference type="InterPro" id="IPR012867">
    <property type="entry name" value="DUF1648"/>
</dbReference>
<feature type="domain" description="DUF5808" evidence="3">
    <location>
        <begin position="323"/>
        <end position="348"/>
    </location>
</feature>
<keyword evidence="1" id="KW-0472">Membrane</keyword>
<accession>A0ABW4HQD8</accession>
<feature type="transmembrane region" description="Helical" evidence="1">
    <location>
        <begin position="6"/>
        <end position="26"/>
    </location>
</feature>
<feature type="transmembrane region" description="Helical" evidence="1">
    <location>
        <begin position="183"/>
        <end position="204"/>
    </location>
</feature>
<feature type="transmembrane region" description="Helical" evidence="1">
    <location>
        <begin position="265"/>
        <end position="286"/>
    </location>
</feature>
<evidence type="ECO:0000256" key="1">
    <source>
        <dbReference type="SAM" id="Phobius"/>
    </source>
</evidence>
<dbReference type="Pfam" id="PF07853">
    <property type="entry name" value="DUF1648"/>
    <property type="match status" value="1"/>
</dbReference>
<feature type="transmembrane region" description="Helical" evidence="1">
    <location>
        <begin position="140"/>
        <end position="163"/>
    </location>
</feature>
<proteinExistence type="predicted"/>
<feature type="domain" description="DUF1648" evidence="2">
    <location>
        <begin position="148"/>
        <end position="195"/>
    </location>
</feature>
<evidence type="ECO:0000259" key="3">
    <source>
        <dbReference type="Pfam" id="PF19124"/>
    </source>
</evidence>
<dbReference type="PANTHER" id="PTHR37810:SF9">
    <property type="entry name" value="MEMBRANE PROTEIN"/>
    <property type="match status" value="1"/>
</dbReference>
<evidence type="ECO:0000313" key="5">
    <source>
        <dbReference type="Proteomes" id="UP001597221"/>
    </source>
</evidence>
<dbReference type="RefSeq" id="WP_251511982.1">
    <property type="nucleotide sequence ID" value="NZ_JAMBON010000003.1"/>
</dbReference>
<dbReference type="Proteomes" id="UP001597221">
    <property type="component" value="Unassembled WGS sequence"/>
</dbReference>
<evidence type="ECO:0000313" key="4">
    <source>
        <dbReference type="EMBL" id="MFD1607277.1"/>
    </source>
</evidence>
<protein>
    <submittedName>
        <fullName evidence="4">DUF1648 domain-containing protein</fullName>
    </submittedName>
</protein>
<dbReference type="PIRSF" id="PIRSF032908">
    <property type="entry name" value="UCP032908"/>
    <property type="match status" value="1"/>
</dbReference>